<evidence type="ECO:0000259" key="2">
    <source>
        <dbReference type="Pfam" id="PF14529"/>
    </source>
</evidence>
<reference evidence="3" key="1">
    <citation type="submission" date="2023-07" db="EMBL/GenBank/DDBJ databases">
        <title>Chromosome-level genome assembly of Artemia franciscana.</title>
        <authorList>
            <person name="Jo E."/>
        </authorList>
    </citation>
    <scope>NUCLEOTIDE SEQUENCE</scope>
    <source>
        <tissue evidence="3">Whole body</tissue>
    </source>
</reference>
<sequence length="368" mass="41827">MDRKPPAPPHMTLNRFSEKDLCSGTHTDDLCLDKQTKMTGVYILAKGIIENREAIILRTGRIFLGRYLTKEFSKHECKGNYGLISQPPGPGGSVEIIAKSEEIACKLLALKDLKVEKVTLLFERKDIKNAQQIKNKGGEVLVLVPGSTKMVQRNDETEKDQSEILMTKRARTSPDKETSPDKVDFDLNQFKKVNDYCENDKFIGGDLNLHNKMWDTTSKQDQQSFAFAYYILEPDSNLCLITPCDLGTRVNVTNGKYSTLDLSLVSYSLPLNQHVELAGAVESDHLPLIGQLEESIDYLEFKRTKMWNFCCNKWPSWQSIIASKLQRILTDNSIDLLNKQVTDLLVKTSENKKRKKKEKSICKESNNK</sequence>
<dbReference type="EMBL" id="JAVRJZ010000175">
    <property type="protein sequence ID" value="KAK2702764.1"/>
    <property type="molecule type" value="Genomic_DNA"/>
</dbReference>
<dbReference type="Gene3D" id="3.60.10.10">
    <property type="entry name" value="Endonuclease/exonuclease/phosphatase"/>
    <property type="match status" value="1"/>
</dbReference>
<evidence type="ECO:0000313" key="4">
    <source>
        <dbReference type="Proteomes" id="UP001187531"/>
    </source>
</evidence>
<dbReference type="InterPro" id="IPR005135">
    <property type="entry name" value="Endo/exonuclease/phosphatase"/>
</dbReference>
<gene>
    <name evidence="3" type="ORF">QYM36_018634</name>
</gene>
<dbReference type="SUPFAM" id="SSF56219">
    <property type="entry name" value="DNase I-like"/>
    <property type="match status" value="1"/>
</dbReference>
<accession>A0AA88KUE1</accession>
<comment type="caution">
    <text evidence="3">The sequence shown here is derived from an EMBL/GenBank/DDBJ whole genome shotgun (WGS) entry which is preliminary data.</text>
</comment>
<dbReference type="Proteomes" id="UP001187531">
    <property type="component" value="Unassembled WGS sequence"/>
</dbReference>
<feature type="compositionally biased region" description="Basic and acidic residues" evidence="1">
    <location>
        <begin position="172"/>
        <end position="183"/>
    </location>
</feature>
<evidence type="ECO:0000313" key="3">
    <source>
        <dbReference type="EMBL" id="KAK2702764.1"/>
    </source>
</evidence>
<dbReference type="Pfam" id="PF14529">
    <property type="entry name" value="Exo_endo_phos_2"/>
    <property type="match status" value="1"/>
</dbReference>
<feature type="region of interest" description="Disordered" evidence="1">
    <location>
        <begin position="152"/>
        <end position="183"/>
    </location>
</feature>
<organism evidence="3 4">
    <name type="scientific">Artemia franciscana</name>
    <name type="common">Brine shrimp</name>
    <name type="synonym">Artemia sanfranciscana</name>
    <dbReference type="NCBI Taxonomy" id="6661"/>
    <lineage>
        <taxon>Eukaryota</taxon>
        <taxon>Metazoa</taxon>
        <taxon>Ecdysozoa</taxon>
        <taxon>Arthropoda</taxon>
        <taxon>Crustacea</taxon>
        <taxon>Branchiopoda</taxon>
        <taxon>Anostraca</taxon>
        <taxon>Artemiidae</taxon>
        <taxon>Artemia</taxon>
    </lineage>
</organism>
<evidence type="ECO:0000256" key="1">
    <source>
        <dbReference type="SAM" id="MobiDB-lite"/>
    </source>
</evidence>
<dbReference type="GO" id="GO:0003824">
    <property type="term" value="F:catalytic activity"/>
    <property type="evidence" value="ECO:0007669"/>
    <property type="project" value="InterPro"/>
</dbReference>
<dbReference type="InterPro" id="IPR036691">
    <property type="entry name" value="Endo/exonu/phosph_ase_sf"/>
</dbReference>
<proteinExistence type="predicted"/>
<dbReference type="AlphaFoldDB" id="A0AA88KUE1"/>
<name>A0AA88KUE1_ARTSF</name>
<feature type="domain" description="Endonuclease/exonuclease/phosphatase" evidence="2">
    <location>
        <begin position="194"/>
        <end position="288"/>
    </location>
</feature>
<feature type="compositionally biased region" description="Basic and acidic residues" evidence="1">
    <location>
        <begin position="152"/>
        <end position="162"/>
    </location>
</feature>
<protein>
    <recommendedName>
        <fullName evidence="2">Endonuclease/exonuclease/phosphatase domain-containing protein</fullName>
    </recommendedName>
</protein>
<keyword evidence="4" id="KW-1185">Reference proteome</keyword>